<dbReference type="Pfam" id="PF00589">
    <property type="entry name" value="Phage_integrase"/>
    <property type="match status" value="1"/>
</dbReference>
<dbReference type="InterPro" id="IPR013762">
    <property type="entry name" value="Integrase-like_cat_sf"/>
</dbReference>
<dbReference type="OrthoDB" id="5855144at2"/>
<dbReference type="InterPro" id="IPR010998">
    <property type="entry name" value="Integrase_recombinase_N"/>
</dbReference>
<evidence type="ECO:0000256" key="1">
    <source>
        <dbReference type="ARBA" id="ARBA00008857"/>
    </source>
</evidence>
<organism evidence="8 9">
    <name type="scientific">Alteromonas macleodii</name>
    <name type="common">Pseudoalteromonas macleodii</name>
    <dbReference type="NCBI Taxonomy" id="28108"/>
    <lineage>
        <taxon>Bacteria</taxon>
        <taxon>Pseudomonadati</taxon>
        <taxon>Pseudomonadota</taxon>
        <taxon>Gammaproteobacteria</taxon>
        <taxon>Alteromonadales</taxon>
        <taxon>Alteromonadaceae</taxon>
        <taxon>Alteromonas/Salinimonas group</taxon>
        <taxon>Alteromonas</taxon>
    </lineage>
</organism>
<dbReference type="Gene3D" id="1.10.443.10">
    <property type="entry name" value="Intergrase catalytic core"/>
    <property type="match status" value="1"/>
</dbReference>
<dbReference type="InterPro" id="IPR011010">
    <property type="entry name" value="DNA_brk_join_enz"/>
</dbReference>
<proteinExistence type="inferred from homology"/>
<keyword evidence="3 5" id="KW-0238">DNA-binding</keyword>
<evidence type="ECO:0000256" key="3">
    <source>
        <dbReference type="ARBA" id="ARBA00023125"/>
    </source>
</evidence>
<dbReference type="InterPro" id="IPR044068">
    <property type="entry name" value="CB"/>
</dbReference>
<evidence type="ECO:0000313" key="9">
    <source>
        <dbReference type="Proteomes" id="UP000063991"/>
    </source>
</evidence>
<dbReference type="SUPFAM" id="SSF56349">
    <property type="entry name" value="DNA breaking-rejoining enzymes"/>
    <property type="match status" value="1"/>
</dbReference>
<dbReference type="Gene3D" id="1.10.150.130">
    <property type="match status" value="1"/>
</dbReference>
<accession>A0A126Q0S2</accession>
<dbReference type="CDD" id="cd00397">
    <property type="entry name" value="DNA_BRE_C"/>
    <property type="match status" value="1"/>
</dbReference>
<dbReference type="Proteomes" id="UP000063991">
    <property type="component" value="Chromosome"/>
</dbReference>
<comment type="similarity">
    <text evidence="1">Belongs to the 'phage' integrase family.</text>
</comment>
<dbReference type="PANTHER" id="PTHR30349:SF41">
    <property type="entry name" value="INTEGRASE_RECOMBINASE PROTEIN MJ0367-RELATED"/>
    <property type="match status" value="1"/>
</dbReference>
<dbReference type="GO" id="GO:0003677">
    <property type="term" value="F:DNA binding"/>
    <property type="evidence" value="ECO:0007669"/>
    <property type="project" value="UniProtKB-UniRule"/>
</dbReference>
<name>A0A126Q0S2_ALTMA</name>
<evidence type="ECO:0008006" key="10">
    <source>
        <dbReference type="Google" id="ProtNLM"/>
    </source>
</evidence>
<keyword evidence="2" id="KW-0229">DNA integration</keyword>
<dbReference type="InterPro" id="IPR002104">
    <property type="entry name" value="Integrase_catalytic"/>
</dbReference>
<feature type="domain" description="Core-binding (CB)" evidence="7">
    <location>
        <begin position="49"/>
        <end position="141"/>
    </location>
</feature>
<dbReference type="PANTHER" id="PTHR30349">
    <property type="entry name" value="PHAGE INTEGRASE-RELATED"/>
    <property type="match status" value="1"/>
</dbReference>
<dbReference type="InterPro" id="IPR004107">
    <property type="entry name" value="Integrase_SAM-like_N"/>
</dbReference>
<dbReference type="Pfam" id="PF02899">
    <property type="entry name" value="Phage_int_SAM_1"/>
    <property type="match status" value="1"/>
</dbReference>
<dbReference type="PROSITE" id="PS51900">
    <property type="entry name" value="CB"/>
    <property type="match status" value="1"/>
</dbReference>
<sequence length="400" mass="46140">MKKVRLLEYEYLGTKLPNLNVIIDDEGLVVYVALLYGIYLKKANKVYSVKRLERREGYEIYLQASQISDSTAKSYMSCLFRFCKYINEQSKLGKLRSVHSLYDLSNTDINEYINESLPVDLGEQSLNLHFSALRSFFNFLTFLSIKPLTDLYLSHAARQKARENNAKKAKINYITKSERFELIIHCSNHRDRLLMKLGSEVGLRASENRGLLLSYNGEEKGYLKDLFKQLDSEEFNHKNEFGYLLSGKFTKGGKSRTIFFTRSLLREMKEYYDGEREQLLVGMEDDRVDSEHLLINTKGKNKGHCISARLPSDVFSEYAKKLKGLPSKISYHDLRHTFATELYHDELLDDNGSETRSESAALIVVAERLGHSMGKDGYPSSVTIRYIRLRSIMQVAEGWT</sequence>
<dbReference type="GO" id="GO:0006310">
    <property type="term" value="P:DNA recombination"/>
    <property type="evidence" value="ECO:0007669"/>
    <property type="project" value="UniProtKB-KW"/>
</dbReference>
<dbReference type="EMBL" id="CP014323">
    <property type="protein sequence ID" value="AMJ98811.1"/>
    <property type="molecule type" value="Genomic_DNA"/>
</dbReference>
<dbReference type="RefSeq" id="WP_061095285.1">
    <property type="nucleotide sequence ID" value="NZ_CP014323.1"/>
</dbReference>
<reference evidence="8 9" key="1">
    <citation type="submission" date="2015-12" db="EMBL/GenBank/DDBJ databases">
        <authorList>
            <person name="Shamseldin A."/>
            <person name="Moawad H."/>
            <person name="Abd El-Rahim W.M."/>
            <person name="Sadowsky M.J."/>
        </authorList>
    </citation>
    <scope>NUCLEOTIDE SEQUENCE [LARGE SCALE GENOMIC DNA]</scope>
    <source>
        <strain evidence="8 9">D7</strain>
    </source>
</reference>
<gene>
    <name evidence="8" type="ORF">AVL55_11915</name>
</gene>
<evidence type="ECO:0000259" key="7">
    <source>
        <dbReference type="PROSITE" id="PS51900"/>
    </source>
</evidence>
<keyword evidence="4" id="KW-0233">DNA recombination</keyword>
<protein>
    <recommendedName>
        <fullName evidence="10">Phage integrase family protein</fullName>
    </recommendedName>
</protein>
<feature type="domain" description="Tyr recombinase" evidence="6">
    <location>
        <begin position="169"/>
        <end position="400"/>
    </location>
</feature>
<evidence type="ECO:0000256" key="5">
    <source>
        <dbReference type="PROSITE-ProRule" id="PRU01248"/>
    </source>
</evidence>
<evidence type="ECO:0000256" key="4">
    <source>
        <dbReference type="ARBA" id="ARBA00023172"/>
    </source>
</evidence>
<dbReference type="PROSITE" id="PS51898">
    <property type="entry name" value="TYR_RECOMBINASE"/>
    <property type="match status" value="1"/>
</dbReference>
<dbReference type="GO" id="GO:0015074">
    <property type="term" value="P:DNA integration"/>
    <property type="evidence" value="ECO:0007669"/>
    <property type="project" value="UniProtKB-KW"/>
</dbReference>
<dbReference type="AlphaFoldDB" id="A0A126Q0S2"/>
<evidence type="ECO:0000259" key="6">
    <source>
        <dbReference type="PROSITE" id="PS51898"/>
    </source>
</evidence>
<evidence type="ECO:0000256" key="2">
    <source>
        <dbReference type="ARBA" id="ARBA00022908"/>
    </source>
</evidence>
<evidence type="ECO:0000313" key="8">
    <source>
        <dbReference type="EMBL" id="AMJ98811.1"/>
    </source>
</evidence>
<dbReference type="InterPro" id="IPR050090">
    <property type="entry name" value="Tyrosine_recombinase_XerCD"/>
</dbReference>